<dbReference type="EMBL" id="BARW01036763">
    <property type="protein sequence ID" value="GAJ20388.1"/>
    <property type="molecule type" value="Genomic_DNA"/>
</dbReference>
<organism evidence="1">
    <name type="scientific">marine sediment metagenome</name>
    <dbReference type="NCBI Taxonomy" id="412755"/>
    <lineage>
        <taxon>unclassified sequences</taxon>
        <taxon>metagenomes</taxon>
        <taxon>ecological metagenomes</taxon>
    </lineage>
</organism>
<name>X1USA9_9ZZZZ</name>
<gene>
    <name evidence="1" type="ORF">S12H4_56969</name>
</gene>
<reference evidence="1" key="1">
    <citation type="journal article" date="2014" name="Front. Microbiol.">
        <title>High frequency of phylogenetically diverse reductive dehalogenase-homologous genes in deep subseafloor sedimentary metagenomes.</title>
        <authorList>
            <person name="Kawai M."/>
            <person name="Futagami T."/>
            <person name="Toyoda A."/>
            <person name="Takaki Y."/>
            <person name="Nishi S."/>
            <person name="Hori S."/>
            <person name="Arai W."/>
            <person name="Tsubouchi T."/>
            <person name="Morono Y."/>
            <person name="Uchiyama I."/>
            <person name="Ito T."/>
            <person name="Fujiyama A."/>
            <person name="Inagaki F."/>
            <person name="Takami H."/>
        </authorList>
    </citation>
    <scope>NUCLEOTIDE SEQUENCE</scope>
    <source>
        <strain evidence="1">Expedition CK06-06</strain>
    </source>
</reference>
<feature type="non-terminal residue" evidence="1">
    <location>
        <position position="63"/>
    </location>
</feature>
<dbReference type="InterPro" id="IPR058240">
    <property type="entry name" value="rSAM_sf"/>
</dbReference>
<dbReference type="SUPFAM" id="SSF102114">
    <property type="entry name" value="Radical SAM enzymes"/>
    <property type="match status" value="1"/>
</dbReference>
<dbReference type="InterPro" id="IPR013785">
    <property type="entry name" value="Aldolase_TIM"/>
</dbReference>
<comment type="caution">
    <text evidence="1">The sequence shown here is derived from an EMBL/GenBank/DDBJ whole genome shotgun (WGS) entry which is preliminary data.</text>
</comment>
<dbReference type="Gene3D" id="3.20.20.70">
    <property type="entry name" value="Aldolase class I"/>
    <property type="match status" value="1"/>
</dbReference>
<accession>X1USA9</accession>
<protein>
    <submittedName>
        <fullName evidence="1">Uncharacterized protein</fullName>
    </submittedName>
</protein>
<proteinExistence type="predicted"/>
<dbReference type="AlphaFoldDB" id="X1USA9"/>
<sequence length="63" mass="7048">MFEGGDAETHDSFRGVRGAWAQALEGIKACRDAGLPFQFNMVIRKEILLQVDDMLYMAVYHGA</sequence>
<evidence type="ECO:0000313" key="1">
    <source>
        <dbReference type="EMBL" id="GAJ20388.1"/>
    </source>
</evidence>